<dbReference type="EMBL" id="RWJN01000062">
    <property type="protein sequence ID" value="TCD68587.1"/>
    <property type="molecule type" value="Genomic_DNA"/>
</dbReference>
<comment type="caution">
    <text evidence="1">The sequence shown here is derived from an EMBL/GenBank/DDBJ whole genome shotgun (WGS) entry which is preliminary data.</text>
</comment>
<evidence type="ECO:0008006" key="3">
    <source>
        <dbReference type="Google" id="ProtNLM"/>
    </source>
</evidence>
<evidence type="ECO:0000313" key="1">
    <source>
        <dbReference type="EMBL" id="TCD68587.1"/>
    </source>
</evidence>
<protein>
    <recommendedName>
        <fullName evidence="3">F-box domain-containing protein</fullName>
    </recommendedName>
</protein>
<keyword evidence="2" id="KW-1185">Reference proteome</keyword>
<proteinExistence type="predicted"/>
<sequence length="415" mass="46288">MWTHLDLDYLSGLSTVAMVLQRSKGMPLSLHCEAWTALRHSVCKTELRRAREIDFSVDSYALITLRGLLQDSAAPALVRCKVESSSLEIQAPVIFEKQHPMLQDLTLINCRMAYAPGNYTGLHRLEIQCTIEPDLTYPDDECLIEVFKQCPDLEEIVLYGCAVHPELTKPYVGHVHDVVRLPKLRTMDLRLRTSNIHAITSSIKPASEVSLSITAYTSPRTPEQDLIVSESSPLMSVALARAKAVAIDGRTSKMHAFTDTCFRDQLMQIHLDYQHPHNVFDVLLRPTIAMMSGLERIQLRGLEDNVTICVLRAFPGLKTLDLCMDDAGVPAVNGLLHLQAETETGLHSALSTLSVTDAFLDEFFCMVLVGLRSALPELRNLVLRQCSIDRPVDAVLSSLQAFDKVEWLKEVAAMP</sequence>
<dbReference type="InterPro" id="IPR032675">
    <property type="entry name" value="LRR_dom_sf"/>
</dbReference>
<accession>A0A4V2MX35</accession>
<dbReference type="Proteomes" id="UP000292702">
    <property type="component" value="Unassembled WGS sequence"/>
</dbReference>
<name>A0A4V2MX35_9APHY</name>
<evidence type="ECO:0000313" key="2">
    <source>
        <dbReference type="Proteomes" id="UP000292702"/>
    </source>
</evidence>
<dbReference type="STRING" id="92696.A0A4V2MX35"/>
<organism evidence="1 2">
    <name type="scientific">Steccherinum ochraceum</name>
    <dbReference type="NCBI Taxonomy" id="92696"/>
    <lineage>
        <taxon>Eukaryota</taxon>
        <taxon>Fungi</taxon>
        <taxon>Dikarya</taxon>
        <taxon>Basidiomycota</taxon>
        <taxon>Agaricomycotina</taxon>
        <taxon>Agaricomycetes</taxon>
        <taxon>Polyporales</taxon>
        <taxon>Steccherinaceae</taxon>
        <taxon>Steccherinum</taxon>
    </lineage>
</organism>
<dbReference type="AlphaFoldDB" id="A0A4V2MX35"/>
<dbReference type="Gene3D" id="3.80.10.10">
    <property type="entry name" value="Ribonuclease Inhibitor"/>
    <property type="match status" value="1"/>
</dbReference>
<dbReference type="OrthoDB" id="2269034at2759"/>
<gene>
    <name evidence="1" type="ORF">EIP91_010376</name>
</gene>
<dbReference type="SUPFAM" id="SSF52047">
    <property type="entry name" value="RNI-like"/>
    <property type="match status" value="1"/>
</dbReference>
<reference evidence="1 2" key="1">
    <citation type="submission" date="2018-11" db="EMBL/GenBank/DDBJ databases">
        <title>Genome assembly of Steccherinum ochraceum LE-BIN_3174, the white-rot fungus of the Steccherinaceae family (The Residual Polyporoid clade, Polyporales, Basidiomycota).</title>
        <authorList>
            <person name="Fedorova T.V."/>
            <person name="Glazunova O.A."/>
            <person name="Landesman E.O."/>
            <person name="Moiseenko K.V."/>
            <person name="Psurtseva N.V."/>
            <person name="Savinova O.S."/>
            <person name="Shakhova N.V."/>
            <person name="Tyazhelova T.V."/>
            <person name="Vasina D.V."/>
        </authorList>
    </citation>
    <scope>NUCLEOTIDE SEQUENCE [LARGE SCALE GENOMIC DNA]</scope>
    <source>
        <strain evidence="1 2">LE-BIN_3174</strain>
    </source>
</reference>